<dbReference type="EMBL" id="GL379794">
    <property type="protein sequence ID" value="EGT57944.1"/>
    <property type="molecule type" value="Genomic_DNA"/>
</dbReference>
<feature type="compositionally biased region" description="Low complexity" evidence="1">
    <location>
        <begin position="733"/>
        <end position="747"/>
    </location>
</feature>
<feature type="compositionally biased region" description="Polar residues" evidence="1">
    <location>
        <begin position="90"/>
        <end position="105"/>
    </location>
</feature>
<organism evidence="3">
    <name type="scientific">Caenorhabditis brenneri</name>
    <name type="common">Nematode worm</name>
    <dbReference type="NCBI Taxonomy" id="135651"/>
    <lineage>
        <taxon>Eukaryota</taxon>
        <taxon>Metazoa</taxon>
        <taxon>Ecdysozoa</taxon>
        <taxon>Nematoda</taxon>
        <taxon>Chromadorea</taxon>
        <taxon>Rhabditida</taxon>
        <taxon>Rhabditina</taxon>
        <taxon>Rhabditomorpha</taxon>
        <taxon>Rhabditoidea</taxon>
        <taxon>Rhabditidae</taxon>
        <taxon>Peloderinae</taxon>
        <taxon>Caenorhabditis</taxon>
    </lineage>
</organism>
<feature type="region of interest" description="Disordered" evidence="1">
    <location>
        <begin position="211"/>
        <end position="319"/>
    </location>
</feature>
<keyword evidence="3" id="KW-1185">Reference proteome</keyword>
<dbReference type="eggNOG" id="KOG2562">
    <property type="taxonomic scope" value="Eukaryota"/>
</dbReference>
<dbReference type="InParanoid" id="G0MHH2"/>
<dbReference type="Proteomes" id="UP000008068">
    <property type="component" value="Unassembled WGS sequence"/>
</dbReference>
<name>G0MHH2_CAEBE</name>
<dbReference type="HOGENOM" id="CLU_354600_0_0_1"/>
<protein>
    <submittedName>
        <fullName evidence="2">Uncharacterized protein</fullName>
    </submittedName>
</protein>
<proteinExistence type="predicted"/>
<feature type="compositionally biased region" description="Polar residues" evidence="1">
    <location>
        <begin position="211"/>
        <end position="231"/>
    </location>
</feature>
<accession>G0MHH2</accession>
<evidence type="ECO:0000313" key="3">
    <source>
        <dbReference type="Proteomes" id="UP000008068"/>
    </source>
</evidence>
<feature type="region of interest" description="Disordered" evidence="1">
    <location>
        <begin position="733"/>
        <end position="772"/>
    </location>
</feature>
<feature type="compositionally biased region" description="Low complexity" evidence="1">
    <location>
        <begin position="262"/>
        <end position="272"/>
    </location>
</feature>
<sequence length="800" mass="88946">MYHLDDDYFTRLNQPSSSAVQFPSESIRYGGSGPAITTTFGAESDSQTTRFRSQSADTRRSAFQNQPRTISEDHIHEPWNQGPLRASEVNFPSQQRRPASTTPWTHSEYHSSHNLSVPSSFSEHLRERSPASGSALLDLLSRYPSAQHSVQNSPAVQAYIDRIHSDRTPPTRTYTYQSAETGFPLIEYSVRQEVPNGIRTTTSVYQNVIPNGNGYPTHQRVQTTFTSNGPVTSAFHREYHNSTPHQYQHSSSLGGPPPPLPRESSLQQQQQQAHPFENRSELHRHQPPPSSSSSSSHQFYNNGVSAPVSSASSGGFRQPVFHDTDQLDILAQRLLDDNMSRSTSEWSKSFEQLQNRFQTLENDDLMAPSAFTTSGSMTLPRRGTQLPISKSSSNYEMNSSLLGRAVERRAAEAPEPRRSGALDNFWSQTISSRPSSPTIQRIPTSLTAAERLQMLQEPIDTEKRYTQKVGSGQGVAARKAELMKEPSNEYIDKPRTPLNPAFPSNSFLVPSFNELDNAVNELSRTVRGNAFGGTSYGSGPSGTHTPNETLSRRIGGCGRFPTGDHAFSPPPIDVSKSPSALHRKLHSPSPTDEVSESSSVYQIPTGLPHPKPKHNVKEQLYLAGIHTPGYQVSRTMYRNGPNFPVPSTGSVASRITEFEKRPGTPVVQLSTTTVKYHENVPVAVTPKAAQQTNGNMSPRSAVFRAKPVIHVDMGSTYHQHSPPAPPIRHIQVHSVQSPSQPQFQNNHIGNHHNYQQPTNNHRQHQQHPIKQHDTATHSIFDFKSNHRLKRVISSFGFLYQ</sequence>
<feature type="compositionally biased region" description="Polar residues" evidence="1">
    <location>
        <begin position="35"/>
        <end position="69"/>
    </location>
</feature>
<dbReference type="STRING" id="135651.G0MHH2"/>
<evidence type="ECO:0000256" key="1">
    <source>
        <dbReference type="SAM" id="MobiDB-lite"/>
    </source>
</evidence>
<dbReference type="FunCoup" id="G0MHH2">
    <property type="interactions" value="148"/>
</dbReference>
<dbReference type="OrthoDB" id="5586at2759"/>
<dbReference type="AlphaFoldDB" id="G0MHH2"/>
<feature type="region of interest" description="Disordered" evidence="1">
    <location>
        <begin position="30"/>
        <end position="111"/>
    </location>
</feature>
<reference evidence="3" key="1">
    <citation type="submission" date="2011-07" db="EMBL/GenBank/DDBJ databases">
        <authorList>
            <consortium name="Caenorhabditis brenneri Sequencing and Analysis Consortium"/>
            <person name="Wilson R.K."/>
        </authorList>
    </citation>
    <scope>NUCLEOTIDE SEQUENCE [LARGE SCALE GENOMIC DNA]</scope>
    <source>
        <strain evidence="3">PB2801</strain>
    </source>
</reference>
<evidence type="ECO:0000313" key="2">
    <source>
        <dbReference type="EMBL" id="EGT57944.1"/>
    </source>
</evidence>
<feature type="region of interest" description="Disordered" evidence="1">
    <location>
        <begin position="372"/>
        <end position="394"/>
    </location>
</feature>
<feature type="region of interest" description="Disordered" evidence="1">
    <location>
        <begin position="564"/>
        <end position="596"/>
    </location>
</feature>
<gene>
    <name evidence="2" type="ORF">CAEBREN_18244</name>
</gene>
<feature type="compositionally biased region" description="Low complexity" evidence="1">
    <location>
        <begin position="303"/>
        <end position="315"/>
    </location>
</feature>
<dbReference type="OMA" id="SRTMYRN"/>